<feature type="region of interest" description="Disordered" evidence="1">
    <location>
        <begin position="218"/>
        <end position="310"/>
    </location>
</feature>
<dbReference type="PANTHER" id="PTHR33063:SF16">
    <property type="entry name" value="OS02G0241300 PROTEIN"/>
    <property type="match status" value="1"/>
</dbReference>
<accession>C6JSR3</accession>
<dbReference type="Pfam" id="PF03004">
    <property type="entry name" value="Transposase_24"/>
    <property type="match status" value="1"/>
</dbReference>
<feature type="compositionally biased region" description="Basic and acidic residues" evidence="1">
    <location>
        <begin position="281"/>
        <end position="308"/>
    </location>
</feature>
<dbReference type="AlphaFoldDB" id="C6JSR3"/>
<sequence>SQFTIDKDAVPVKDALSDLLKKERQMRYKLKKQYFNGIPANAVRTTSPLSTMTDMQWKQLVDMWSNSKHKEKCLKNKGSRELVQYHQMTGSRSYVAQCYVMKQTKFKDAPPTAIDIFKDTHCSRKSGFNEQAMDAIAQMEAYVAEPTEEGQDPKTPVQAIAHVMPKSTFLHNVGMQSAAMKRNAKAAAMNDRVNELESELQAEKKGSDGLRSQLDDVQKQLEDQKQAARKNEEAARKNSTAMKRNTKAAAINDRVNELESELQAEKNGSDGLSSQLADVQKQLEDQKEAARKNEEAARKNEEETEKLKQQGLEIQGFLRTLFGNKFASPDPQ</sequence>
<name>C6JSR3_SORBI</name>
<feature type="non-terminal residue" evidence="2">
    <location>
        <position position="1"/>
    </location>
</feature>
<dbReference type="EMBL" id="GL004733">
    <property type="protein sequence ID" value="EES20410.1"/>
    <property type="molecule type" value="Genomic_DNA"/>
</dbReference>
<organism evidence="2">
    <name type="scientific">Sorghum bicolor</name>
    <name type="common">Sorghum</name>
    <name type="synonym">Sorghum vulgare</name>
    <dbReference type="NCBI Taxonomy" id="4558"/>
    <lineage>
        <taxon>Eukaryota</taxon>
        <taxon>Viridiplantae</taxon>
        <taxon>Streptophyta</taxon>
        <taxon>Embryophyta</taxon>
        <taxon>Tracheophyta</taxon>
        <taxon>Spermatophyta</taxon>
        <taxon>Magnoliopsida</taxon>
        <taxon>Liliopsida</taxon>
        <taxon>Poales</taxon>
        <taxon>Poaceae</taxon>
        <taxon>PACMAD clade</taxon>
        <taxon>Panicoideae</taxon>
        <taxon>Andropogonodae</taxon>
        <taxon>Andropogoneae</taxon>
        <taxon>Sorghinae</taxon>
        <taxon>Sorghum</taxon>
    </lineage>
</organism>
<reference evidence="2" key="1">
    <citation type="journal article" date="2009" name="Nature">
        <title>The Sorghum bicolor genome and the diversification of grasses.</title>
        <authorList>
            <person name="Paterson A.H."/>
            <person name="Bowers J.E."/>
            <person name="Bruggmann R."/>
            <person name="Dubchak I."/>
            <person name="Grimwood J."/>
            <person name="Gundlach H."/>
            <person name="Haberer G."/>
            <person name="Hellsten U."/>
            <person name="Mitros T."/>
            <person name="Poliakov A."/>
            <person name="Schmutz J."/>
            <person name="Spannagl M."/>
            <person name="Tang H."/>
            <person name="Wang X."/>
            <person name="Wicker T."/>
            <person name="Bharti A.K."/>
            <person name="Chapman J."/>
            <person name="Feltus F.A."/>
            <person name="Gowik U."/>
            <person name="Grigoriev I.V."/>
            <person name="Lyons E."/>
            <person name="Maher C.A."/>
            <person name="Martis M."/>
            <person name="Narechania A."/>
            <person name="Otillar R.P."/>
            <person name="Penning B.W."/>
            <person name="Salamov A.A."/>
            <person name="Wang Y."/>
            <person name="Zhang L."/>
            <person name="Carpita N.C."/>
            <person name="Freeling M."/>
            <person name="Gingle A.R."/>
            <person name="Hash C.T."/>
            <person name="Keller B."/>
            <person name="Klein P."/>
            <person name="Kresovich S."/>
            <person name="McCann M.C."/>
            <person name="Ming R."/>
            <person name="Peterson D.G."/>
            <person name="Mehboob-ur-Rahman"/>
            <person name="Ware D."/>
            <person name="Westhoff P."/>
            <person name="Mayer K.F."/>
            <person name="Messing J."/>
            <person name="Rokhsar D.S."/>
        </authorList>
    </citation>
    <scope>NUCLEOTIDE SEQUENCE [LARGE SCALE GENOMIC DNA]</scope>
</reference>
<gene>
    <name evidence="2" type="primary">Sb2149s002010</name>
    <name evidence="2" type="ORF">SORBIDRAFT_2149s002010</name>
</gene>
<feature type="compositionally biased region" description="Basic and acidic residues" evidence="1">
    <location>
        <begin position="218"/>
        <end position="236"/>
    </location>
</feature>
<dbReference type="InterPro" id="IPR004252">
    <property type="entry name" value="Probable_transposase_24"/>
</dbReference>
<dbReference type="ExpressionAtlas" id="C6JSR3">
    <property type="expression patterns" value="baseline"/>
</dbReference>
<evidence type="ECO:0000313" key="2">
    <source>
        <dbReference type="EMBL" id="EES20410.1"/>
    </source>
</evidence>
<dbReference type="HOGENOM" id="CLU_026612_0_2_1"/>
<evidence type="ECO:0000256" key="1">
    <source>
        <dbReference type="SAM" id="MobiDB-lite"/>
    </source>
</evidence>
<proteinExistence type="predicted"/>
<dbReference type="PANTHER" id="PTHR33063">
    <property type="entry name" value="OS02G0583500 PROTEIN"/>
    <property type="match status" value="1"/>
</dbReference>
<protein>
    <submittedName>
        <fullName evidence="2">Uncharacterized protein</fullName>
    </submittedName>
</protein>